<proteinExistence type="inferred from homology"/>
<comment type="subcellular location">
    <subcellularLocation>
        <location evidence="1">Nucleus</location>
    </subcellularLocation>
</comment>
<dbReference type="InterPro" id="IPR045075">
    <property type="entry name" value="Syf1-like"/>
</dbReference>
<dbReference type="GeneID" id="28725856"/>
<dbReference type="GO" id="GO:0071014">
    <property type="term" value="C:post-mRNA release spliceosomal complex"/>
    <property type="evidence" value="ECO:0007669"/>
    <property type="project" value="TreeGrafter"/>
</dbReference>
<dbReference type="Proteomes" id="UP000243052">
    <property type="component" value="Chromosome viii"/>
</dbReference>
<dbReference type="InterPro" id="IPR056350">
    <property type="entry name" value="HAT_Syf1_central"/>
</dbReference>
<evidence type="ECO:0000256" key="7">
    <source>
        <dbReference type="ARBA" id="ARBA00023242"/>
    </source>
</evidence>
<dbReference type="PANTHER" id="PTHR11246:SF5">
    <property type="entry name" value="PRE-MRNA-SPLICING FACTOR SYF1"/>
    <property type="match status" value="1"/>
</dbReference>
<dbReference type="RefSeq" id="XP_017989496.1">
    <property type="nucleotide sequence ID" value="XM_018134232.1"/>
</dbReference>
<evidence type="ECO:0000256" key="2">
    <source>
        <dbReference type="ARBA" id="ARBA00008644"/>
    </source>
</evidence>
<evidence type="ECO:0000256" key="5">
    <source>
        <dbReference type="ARBA" id="ARBA00022737"/>
    </source>
</evidence>
<dbReference type="InterPro" id="IPR003107">
    <property type="entry name" value="HAT"/>
</dbReference>
<name>A0A120K2T1_9SACH</name>
<keyword evidence="3" id="KW-0507">mRNA processing</keyword>
<dbReference type="GO" id="GO:0000349">
    <property type="term" value="P:generation of catalytic spliceosome for first transesterification step"/>
    <property type="evidence" value="ECO:0007669"/>
    <property type="project" value="TreeGrafter"/>
</dbReference>
<dbReference type="GO" id="GO:0000974">
    <property type="term" value="C:Prp19 complex"/>
    <property type="evidence" value="ECO:0007669"/>
    <property type="project" value="TreeGrafter"/>
</dbReference>
<feature type="domain" description="Pre-mRNA-splicing factor SYF1 central HAT repeats" evidence="9">
    <location>
        <begin position="255"/>
        <end position="400"/>
    </location>
</feature>
<dbReference type="InterPro" id="IPR055430">
    <property type="entry name" value="HAT_Syf1_CNRKL1_C"/>
</dbReference>
<keyword evidence="6" id="KW-0508">mRNA splicing</keyword>
<organism evidence="12 13">
    <name type="scientific">Eremothecium sinecaudum</name>
    <dbReference type="NCBI Taxonomy" id="45286"/>
    <lineage>
        <taxon>Eukaryota</taxon>
        <taxon>Fungi</taxon>
        <taxon>Dikarya</taxon>
        <taxon>Ascomycota</taxon>
        <taxon>Saccharomycotina</taxon>
        <taxon>Saccharomycetes</taxon>
        <taxon>Saccharomycetales</taxon>
        <taxon>Saccharomycetaceae</taxon>
        <taxon>Eremothecium</taxon>
    </lineage>
</organism>
<reference evidence="12 13" key="1">
    <citation type="submission" date="2016-01" db="EMBL/GenBank/DDBJ databases">
        <title>Genome sequence of the yeast Holleya sinecauda.</title>
        <authorList>
            <person name="Dietrich F.S."/>
        </authorList>
    </citation>
    <scope>NUCLEOTIDE SEQUENCE [LARGE SCALE GENOMIC DNA]</scope>
    <source>
        <strain evidence="12 13">ATCC 58844</strain>
    </source>
</reference>
<gene>
    <name evidence="12" type="ORF">AW171_hschr84546</name>
</gene>
<evidence type="ECO:0000259" key="9">
    <source>
        <dbReference type="Pfam" id="PF23220"/>
    </source>
</evidence>
<dbReference type="Gene3D" id="1.25.40.10">
    <property type="entry name" value="Tetratricopeptide repeat domain"/>
    <property type="match status" value="2"/>
</dbReference>
<evidence type="ECO:0000256" key="8">
    <source>
        <dbReference type="ARBA" id="ARBA00039472"/>
    </source>
</evidence>
<sequence length="800" mass="92848">MDTYVKDQDLACEYSVLQEPNNAVNWSKYIASKRDNPIALSWIYERCLTEIPDNWDIWNEYLKLRISYLNSANAVAYHEEYEKVNGLFRKCLVHCNKVPQVWTAFLEFCILQGDLKLLREVLHDALRTLSLEFHSVVWEPVIDYIDKTVLPEEFSQPDEGNELSELLRRGLFGLEDLKDDNKDIWSSYMISRYAQISDDIDRLLPILKRTNDQRVISEVYDKRVFLKGFEKNAINLHDKYLTYITSLDYTGQTTKLIAVIERCSALFPEQASQLDVALSKHYVRIGELEKATKFLADKLCATVTSKDFSVIYDFLVLLEENVLEVILEHLKENPDEEEKWAEKLNDHSTSLEDLISRHPILLNDLHLRQTPNEIQHWMDRVSLFPNLADKAGVYADAIRTLDPSKQRVPGELGKLWANYAHLYADNNDYTTAKEIFDKALNVGFRFLSDVEVIWSKWISLEIIKVGLNSAIRTLKQVLDIPPNAAMLEEDYESKKNIPAQTIVFKSFQLWSLLLDLLKDVKDHYKNYFEDIQEAYENMFKLKIATPAILIDYAHTLKEYGKVRESFSVYERAIETFPSEAAFEIWNIYLAEAMESSLSKEEIRDLFERALKLADDGLDCKAFFLLYSKFEKNNGMAKRSVDILHLGCQKTKQLESKCSLWKICLITCRENLGDINSRYLYEECIQALPNSKCTNFVLDFAKMEESLEEYARVRSILTFGAKLLHPTNNVALWEYWEEFELNNGNKETYKDMLKLKRELNETFRIDTEKVSKQDGGIAFEASNVIGGASSNENKTNPDQIL</sequence>
<dbReference type="SMART" id="SM00386">
    <property type="entry name" value="HAT"/>
    <property type="match status" value="8"/>
</dbReference>
<dbReference type="OrthoDB" id="10067343at2759"/>
<dbReference type="PANTHER" id="PTHR11246">
    <property type="entry name" value="PRE-MRNA SPLICING FACTOR"/>
    <property type="match status" value="1"/>
</dbReference>
<evidence type="ECO:0000259" key="10">
    <source>
        <dbReference type="Pfam" id="PF23231"/>
    </source>
</evidence>
<evidence type="ECO:0000256" key="3">
    <source>
        <dbReference type="ARBA" id="ARBA00022664"/>
    </source>
</evidence>
<evidence type="ECO:0000313" key="13">
    <source>
        <dbReference type="Proteomes" id="UP000243052"/>
    </source>
</evidence>
<dbReference type="Pfam" id="PF23231">
    <property type="entry name" value="HAT_Syf1_CNRKL1_C"/>
    <property type="match status" value="1"/>
</dbReference>
<dbReference type="Pfam" id="PF23220">
    <property type="entry name" value="HAT_Syf1_M"/>
    <property type="match status" value="1"/>
</dbReference>
<evidence type="ECO:0000313" key="12">
    <source>
        <dbReference type="EMBL" id="AMD22500.1"/>
    </source>
</evidence>
<dbReference type="InterPro" id="IPR011990">
    <property type="entry name" value="TPR-like_helical_dom_sf"/>
</dbReference>
<evidence type="ECO:0000256" key="4">
    <source>
        <dbReference type="ARBA" id="ARBA00022728"/>
    </source>
</evidence>
<dbReference type="STRING" id="45286.A0A120K2T1"/>
<accession>A0A120K2T1</accession>
<comment type="similarity">
    <text evidence="2">Belongs to the crooked-neck family.</text>
</comment>
<dbReference type="Pfam" id="PF23233">
    <property type="entry name" value="HAT_Syf1_CNRKL1_N"/>
    <property type="match status" value="1"/>
</dbReference>
<keyword evidence="13" id="KW-1185">Reference proteome</keyword>
<keyword evidence="4" id="KW-0747">Spliceosome</keyword>
<dbReference type="SUPFAM" id="SSF48452">
    <property type="entry name" value="TPR-like"/>
    <property type="match status" value="2"/>
</dbReference>
<dbReference type="InterPro" id="IPR055433">
    <property type="entry name" value="HAT_Syf1-like_N"/>
</dbReference>
<evidence type="ECO:0000259" key="11">
    <source>
        <dbReference type="Pfam" id="PF23233"/>
    </source>
</evidence>
<keyword evidence="7" id="KW-0539">Nucleus</keyword>
<protein>
    <recommendedName>
        <fullName evidence="8">Pre-mRNA-splicing factor SYF1</fullName>
    </recommendedName>
</protein>
<dbReference type="EMBL" id="CP014248">
    <property type="protein sequence ID" value="AMD22500.1"/>
    <property type="molecule type" value="Genomic_DNA"/>
</dbReference>
<feature type="domain" description="Pre-mRNA-splicing factor Syf1-like N-terminal HAT-repeats" evidence="11">
    <location>
        <begin position="8"/>
        <end position="148"/>
    </location>
</feature>
<dbReference type="AlphaFoldDB" id="A0A120K2T1"/>
<keyword evidence="5" id="KW-0677">Repeat</keyword>
<feature type="domain" description="Pre-mRNA-splicing factor Syf1/CRNKL1-like C-terminal HAT-repeats" evidence="10">
    <location>
        <begin position="409"/>
        <end position="774"/>
    </location>
</feature>
<dbReference type="GO" id="GO:0071007">
    <property type="term" value="C:U2-type catalytic step 2 spliceosome"/>
    <property type="evidence" value="ECO:0007669"/>
    <property type="project" value="TreeGrafter"/>
</dbReference>
<evidence type="ECO:0000256" key="6">
    <source>
        <dbReference type="ARBA" id="ARBA00023187"/>
    </source>
</evidence>
<evidence type="ECO:0000256" key="1">
    <source>
        <dbReference type="ARBA" id="ARBA00004123"/>
    </source>
</evidence>